<protein>
    <submittedName>
        <fullName evidence="1">Uncharacterized protein</fullName>
    </submittedName>
</protein>
<sequence length="55" mass="5922">MSPLYPTTYGEKGEQCGRGSYLFQLLAHIPGQRGTGGEIDSRVLARGILVLIITS</sequence>
<evidence type="ECO:0000313" key="1">
    <source>
        <dbReference type="EMBL" id="CAB3391065.1"/>
    </source>
</evidence>
<dbReference type="EMBL" id="LR792683">
    <property type="protein sequence ID" value="CAB3391065.1"/>
    <property type="molecule type" value="Genomic_DNA"/>
</dbReference>
<accession>A0A6F9E3J1</accession>
<reference evidence="1 2" key="1">
    <citation type="submission" date="2020-04" db="EMBL/GenBank/DDBJ databases">
        <authorList>
            <person name="Hogendoorn C."/>
        </authorList>
    </citation>
    <scope>NUCLEOTIDE SEQUENCE [LARGE SCALE GENOMIC DNA]</scope>
    <source>
        <strain evidence="1">COOX1</strain>
    </source>
</reference>
<dbReference type="AlphaFoldDB" id="A0A6F9E3J1"/>
<proteinExistence type="predicted"/>
<organism evidence="1 2">
    <name type="scientific">Kyrpidia spormannii</name>
    <dbReference type="NCBI Taxonomy" id="2055160"/>
    <lineage>
        <taxon>Bacteria</taxon>
        <taxon>Bacillati</taxon>
        <taxon>Bacillota</taxon>
        <taxon>Bacilli</taxon>
        <taxon>Bacillales</taxon>
        <taxon>Alicyclobacillaceae</taxon>
        <taxon>Kyrpidia</taxon>
    </lineage>
</organism>
<gene>
    <name evidence="1" type="ORF">COOX1_0726</name>
</gene>
<name>A0A6F9E3J1_9BACL</name>
<evidence type="ECO:0000313" key="2">
    <source>
        <dbReference type="Proteomes" id="UP000502196"/>
    </source>
</evidence>
<dbReference type="Proteomes" id="UP000502196">
    <property type="component" value="Chromosome"/>
</dbReference>